<sequence>MLIEYLELFWEILVHAQTVAFDKVKRYLWATLALGSGGLLLVLLAAVLAINWPSQAGTFALLGFAVVIVLTVIFSPILLIMRYLHEAVEPIRWLVRIISFELMLGFFVSLYLYVVPVPEQGMLSLLAFCGLLASVTLFCGVGVTKRFVAQRLGIIFFLLSASFLLATFLPAEVVLAAGKLPGKAGHLIANVLDWPAGEVHYQMGMDLFDSKTGQPLYTFHEFKNGNEVIFELWDKMGVCPRHGVALKWLDHEALSRLEAWYKKIQASEVAKAEALAQEAQRLREVEHQKHVEVEAEALKKTQEAQERLQGLEHLRQVEAKAREVRMAREAAAESQPTATVAPSQRNSYPQPTWVEVPAGTAFMIQAKTSVPAEHLQLGEVIKAVSLGAFDTGSGYIPQELVEFRVRVAPKKKKLELQVLSIGIKLQGSYSFDHYPFVTEIVTLKGESTGKRIAKEILGDLVRSSGYPVGYSPNVYRGAELKPLRFTLRSPARVPIP</sequence>
<evidence type="ECO:0000256" key="1">
    <source>
        <dbReference type="SAM" id="Phobius"/>
    </source>
</evidence>
<protein>
    <submittedName>
        <fullName evidence="2">Uncharacterized protein</fullName>
    </submittedName>
</protein>
<feature type="transmembrane region" description="Helical" evidence="1">
    <location>
        <begin position="56"/>
        <end position="81"/>
    </location>
</feature>
<feature type="transmembrane region" description="Helical" evidence="1">
    <location>
        <begin position="27"/>
        <end position="50"/>
    </location>
</feature>
<name>A0A2H0R471_9BACT</name>
<organism evidence="2 3">
    <name type="scientific">Candidatus Yanofskybacteria bacterium CG10_big_fil_rev_8_21_14_0_10_46_23</name>
    <dbReference type="NCBI Taxonomy" id="1975098"/>
    <lineage>
        <taxon>Bacteria</taxon>
        <taxon>Candidatus Yanofskyibacteriota</taxon>
    </lineage>
</organism>
<feature type="transmembrane region" description="Helical" evidence="1">
    <location>
        <begin position="121"/>
        <end position="140"/>
    </location>
</feature>
<keyword evidence="1" id="KW-1133">Transmembrane helix</keyword>
<proteinExistence type="predicted"/>
<feature type="transmembrane region" description="Helical" evidence="1">
    <location>
        <begin position="93"/>
        <end position="115"/>
    </location>
</feature>
<dbReference type="EMBL" id="PCXO01000012">
    <property type="protein sequence ID" value="PIR41096.1"/>
    <property type="molecule type" value="Genomic_DNA"/>
</dbReference>
<evidence type="ECO:0000313" key="2">
    <source>
        <dbReference type="EMBL" id="PIR41096.1"/>
    </source>
</evidence>
<dbReference type="Proteomes" id="UP000230232">
    <property type="component" value="Unassembled WGS sequence"/>
</dbReference>
<keyword evidence="1" id="KW-0812">Transmembrane</keyword>
<keyword evidence="1" id="KW-0472">Membrane</keyword>
<dbReference type="AlphaFoldDB" id="A0A2H0R471"/>
<accession>A0A2H0R471</accession>
<comment type="caution">
    <text evidence="2">The sequence shown here is derived from an EMBL/GenBank/DDBJ whole genome shotgun (WGS) entry which is preliminary data.</text>
</comment>
<evidence type="ECO:0000313" key="3">
    <source>
        <dbReference type="Proteomes" id="UP000230232"/>
    </source>
</evidence>
<feature type="transmembrane region" description="Helical" evidence="1">
    <location>
        <begin position="152"/>
        <end position="171"/>
    </location>
</feature>
<reference evidence="2 3" key="1">
    <citation type="submission" date="2017-09" db="EMBL/GenBank/DDBJ databases">
        <title>Depth-based differentiation of microbial function through sediment-hosted aquifers and enrichment of novel symbionts in the deep terrestrial subsurface.</title>
        <authorList>
            <person name="Probst A.J."/>
            <person name="Ladd B."/>
            <person name="Jarett J.K."/>
            <person name="Geller-Mcgrath D.E."/>
            <person name="Sieber C.M."/>
            <person name="Emerson J.B."/>
            <person name="Anantharaman K."/>
            <person name="Thomas B.C."/>
            <person name="Malmstrom R."/>
            <person name="Stieglmeier M."/>
            <person name="Klingl A."/>
            <person name="Woyke T."/>
            <person name="Ryan C.M."/>
            <person name="Banfield J.F."/>
        </authorList>
    </citation>
    <scope>NUCLEOTIDE SEQUENCE [LARGE SCALE GENOMIC DNA]</scope>
    <source>
        <strain evidence="2">CG10_big_fil_rev_8_21_14_0_10_46_23</strain>
    </source>
</reference>
<gene>
    <name evidence="2" type="ORF">COV31_03065</name>
</gene>